<protein>
    <submittedName>
        <fullName evidence="1">Uncharacterized protein</fullName>
    </submittedName>
</protein>
<dbReference type="Proteomes" id="UP000199403">
    <property type="component" value="Unassembled WGS sequence"/>
</dbReference>
<organism evidence="1 2">
    <name type="scientific">Cyclobacterium xiamenense</name>
    <dbReference type="NCBI Taxonomy" id="1297121"/>
    <lineage>
        <taxon>Bacteria</taxon>
        <taxon>Pseudomonadati</taxon>
        <taxon>Bacteroidota</taxon>
        <taxon>Cytophagia</taxon>
        <taxon>Cytophagales</taxon>
        <taxon>Cyclobacteriaceae</taxon>
        <taxon>Cyclobacterium</taxon>
    </lineage>
</organism>
<keyword evidence="2" id="KW-1185">Reference proteome</keyword>
<dbReference type="AlphaFoldDB" id="A0A1H6YMH2"/>
<sequence>MVFFGLCNSPFRALKNDQWFVFNGIVFSMNYFNKVCQTVITF</sequence>
<accession>A0A1H6YMH2</accession>
<evidence type="ECO:0000313" key="1">
    <source>
        <dbReference type="EMBL" id="SEJ37915.1"/>
    </source>
</evidence>
<dbReference type="EMBL" id="FNZH01000003">
    <property type="protein sequence ID" value="SEJ37915.1"/>
    <property type="molecule type" value="Genomic_DNA"/>
</dbReference>
<name>A0A1H6YMH2_9BACT</name>
<gene>
    <name evidence="1" type="ORF">SAMN05192553_103563</name>
</gene>
<dbReference type="STRING" id="1416801.SAMN05192553_103563"/>
<reference evidence="2" key="1">
    <citation type="submission" date="2016-10" db="EMBL/GenBank/DDBJ databases">
        <authorList>
            <person name="Varghese N."/>
            <person name="Submissions S."/>
        </authorList>
    </citation>
    <scope>NUCLEOTIDE SEQUENCE [LARGE SCALE GENOMIC DNA]</scope>
    <source>
        <strain evidence="2">IBRC-M 10761</strain>
    </source>
</reference>
<evidence type="ECO:0000313" key="2">
    <source>
        <dbReference type="Proteomes" id="UP000199403"/>
    </source>
</evidence>
<proteinExistence type="predicted"/>